<dbReference type="AlphaFoldDB" id="A0A1I7XZ66"/>
<dbReference type="WBParaSite" id="L893_g10991.t1">
    <property type="protein sequence ID" value="L893_g10991.t1"/>
    <property type="gene ID" value="L893_g10991"/>
</dbReference>
<protein>
    <submittedName>
        <fullName evidence="2">Secreted protein</fullName>
    </submittedName>
</protein>
<evidence type="ECO:0000313" key="1">
    <source>
        <dbReference type="Proteomes" id="UP000095287"/>
    </source>
</evidence>
<evidence type="ECO:0000313" key="2">
    <source>
        <dbReference type="WBParaSite" id="L893_g10991.t1"/>
    </source>
</evidence>
<organism evidence="1 2">
    <name type="scientific">Steinernema glaseri</name>
    <dbReference type="NCBI Taxonomy" id="37863"/>
    <lineage>
        <taxon>Eukaryota</taxon>
        <taxon>Metazoa</taxon>
        <taxon>Ecdysozoa</taxon>
        <taxon>Nematoda</taxon>
        <taxon>Chromadorea</taxon>
        <taxon>Rhabditida</taxon>
        <taxon>Tylenchina</taxon>
        <taxon>Panagrolaimomorpha</taxon>
        <taxon>Strongyloidoidea</taxon>
        <taxon>Steinernematidae</taxon>
        <taxon>Steinernema</taxon>
    </lineage>
</organism>
<sequence length="131" mass="13813">MSSSCSSIRRGKSSARPGGWRQRALLMNAVAVAVTGSPAPRLLVRRSAAVINFPLFAGAALGAKINRRITHTTHPRSILSGFRPGAPGGAEKPDDVQLEGVGFPDGCDPLPAHGWFAFTPFAQRTCDIAYA</sequence>
<accession>A0A1I7XZ66</accession>
<reference evidence="2" key="1">
    <citation type="submission" date="2016-11" db="UniProtKB">
        <authorList>
            <consortium name="WormBaseParasite"/>
        </authorList>
    </citation>
    <scope>IDENTIFICATION</scope>
</reference>
<dbReference type="Proteomes" id="UP000095287">
    <property type="component" value="Unplaced"/>
</dbReference>
<proteinExistence type="predicted"/>
<keyword evidence="1" id="KW-1185">Reference proteome</keyword>
<name>A0A1I7XZ66_9BILA</name>